<dbReference type="Proteomes" id="UP000887563">
    <property type="component" value="Unplaced"/>
</dbReference>
<keyword evidence="2" id="KW-1185">Reference proteome</keyword>
<name>A0A914NZW2_MELIC</name>
<dbReference type="AlphaFoldDB" id="A0A914NZW2"/>
<sequence length="238" mass="26512">MDNAMKNELKIQETLLEKTKRLEHEAIQKSLSPGINQDEEIDVVNVQEIVEKAPESNVERAVNHSPAVTNHSPAITVNRSPVVINQSPATVDLSKTTQRSKFTPDPIEKHRNTPNRSVTDIIQTGTNDEQANNVIEQDDDLLMHFNGIDVFRTDGNEEGDDIIPAGGVTSNFSFGFNFNSPTRGETTHNKDTQNEETFGFLSNEKTHSKALGEYPEAIKIFKRAVNCCGKTVYLMSML</sequence>
<evidence type="ECO:0000256" key="1">
    <source>
        <dbReference type="SAM" id="MobiDB-lite"/>
    </source>
</evidence>
<feature type="region of interest" description="Disordered" evidence="1">
    <location>
        <begin position="93"/>
        <end position="113"/>
    </location>
</feature>
<dbReference type="WBParaSite" id="Minc3s09784g43537">
    <property type="protein sequence ID" value="Minc3s09784g43537"/>
    <property type="gene ID" value="Minc3s09784g43537"/>
</dbReference>
<evidence type="ECO:0000313" key="3">
    <source>
        <dbReference type="WBParaSite" id="Minc3s09784g43537"/>
    </source>
</evidence>
<accession>A0A914NZW2</accession>
<reference evidence="3" key="1">
    <citation type="submission" date="2022-11" db="UniProtKB">
        <authorList>
            <consortium name="WormBaseParasite"/>
        </authorList>
    </citation>
    <scope>IDENTIFICATION</scope>
</reference>
<proteinExistence type="predicted"/>
<evidence type="ECO:0000313" key="2">
    <source>
        <dbReference type="Proteomes" id="UP000887563"/>
    </source>
</evidence>
<organism evidence="2 3">
    <name type="scientific">Meloidogyne incognita</name>
    <name type="common">Southern root-knot nematode worm</name>
    <name type="synonym">Oxyuris incognita</name>
    <dbReference type="NCBI Taxonomy" id="6306"/>
    <lineage>
        <taxon>Eukaryota</taxon>
        <taxon>Metazoa</taxon>
        <taxon>Ecdysozoa</taxon>
        <taxon>Nematoda</taxon>
        <taxon>Chromadorea</taxon>
        <taxon>Rhabditida</taxon>
        <taxon>Tylenchina</taxon>
        <taxon>Tylenchomorpha</taxon>
        <taxon>Tylenchoidea</taxon>
        <taxon>Meloidogynidae</taxon>
        <taxon>Meloidogyninae</taxon>
        <taxon>Meloidogyne</taxon>
        <taxon>Meloidogyne incognita group</taxon>
    </lineage>
</organism>
<protein>
    <submittedName>
        <fullName evidence="3">Uncharacterized protein</fullName>
    </submittedName>
</protein>